<organism evidence="1 2">
    <name type="scientific">Aneurinibacillus danicus</name>
    <dbReference type="NCBI Taxonomy" id="267746"/>
    <lineage>
        <taxon>Bacteria</taxon>
        <taxon>Bacillati</taxon>
        <taxon>Bacillota</taxon>
        <taxon>Bacilli</taxon>
        <taxon>Bacillales</taxon>
        <taxon>Paenibacillaceae</taxon>
        <taxon>Aneurinibacillus group</taxon>
        <taxon>Aneurinibacillus</taxon>
    </lineage>
</organism>
<sequence>MPQKNENDPFIMNQDKVNKAIADFLKQLSFQNIIHTTTSRVPDVTGEKAGWKVNVKSKGSQAKNHEADTVFDDSQLTSHLSDQVRQLVSYFQNSAGEEIFIIGNPDIPRIREKVKGMKKVLNVLGFTRFWVQKDYSVRVEAKGYVKELLQLLGVPIYAYNEGV</sequence>
<gene>
    <name evidence="1" type="ORF">ADA01nite_43460</name>
</gene>
<accession>A0A511VDC2</accession>
<dbReference type="AlphaFoldDB" id="A0A511VDC2"/>
<protein>
    <submittedName>
        <fullName evidence="1">Uncharacterized protein</fullName>
    </submittedName>
</protein>
<dbReference type="EMBL" id="BJXX01000284">
    <property type="protein sequence ID" value="GEN36886.1"/>
    <property type="molecule type" value="Genomic_DNA"/>
</dbReference>
<keyword evidence="2" id="KW-1185">Reference proteome</keyword>
<proteinExistence type="predicted"/>
<reference evidence="1 2" key="1">
    <citation type="submission" date="2019-07" db="EMBL/GenBank/DDBJ databases">
        <title>Whole genome shotgun sequence of Aneurinibacillus danicus NBRC 102444.</title>
        <authorList>
            <person name="Hosoyama A."/>
            <person name="Uohara A."/>
            <person name="Ohji S."/>
            <person name="Ichikawa N."/>
        </authorList>
    </citation>
    <scope>NUCLEOTIDE SEQUENCE [LARGE SCALE GENOMIC DNA]</scope>
    <source>
        <strain evidence="1 2">NBRC 102444</strain>
    </source>
</reference>
<dbReference type="OrthoDB" id="2967966at2"/>
<evidence type="ECO:0000313" key="1">
    <source>
        <dbReference type="EMBL" id="GEN36886.1"/>
    </source>
</evidence>
<name>A0A511VDC2_9BACL</name>
<dbReference type="Proteomes" id="UP000321157">
    <property type="component" value="Unassembled WGS sequence"/>
</dbReference>
<evidence type="ECO:0000313" key="2">
    <source>
        <dbReference type="Proteomes" id="UP000321157"/>
    </source>
</evidence>
<comment type="caution">
    <text evidence="1">The sequence shown here is derived from an EMBL/GenBank/DDBJ whole genome shotgun (WGS) entry which is preliminary data.</text>
</comment>
<dbReference type="RefSeq" id="WP_146812512.1">
    <property type="nucleotide sequence ID" value="NZ_BJXX01000284.1"/>
</dbReference>